<dbReference type="OrthoDB" id="9786294at2"/>
<dbReference type="SUPFAM" id="SSF46565">
    <property type="entry name" value="Chaperone J-domain"/>
    <property type="match status" value="1"/>
</dbReference>
<feature type="region of interest" description="Disordered" evidence="1">
    <location>
        <begin position="1"/>
        <end position="26"/>
    </location>
</feature>
<proteinExistence type="predicted"/>
<dbReference type="EMBL" id="CP073910">
    <property type="protein sequence ID" value="QUT04751.1"/>
    <property type="molecule type" value="Genomic_DNA"/>
</dbReference>
<evidence type="ECO:0000259" key="2">
    <source>
        <dbReference type="PROSITE" id="PS50076"/>
    </source>
</evidence>
<protein>
    <submittedName>
        <fullName evidence="3">J domain-containing protein</fullName>
    </submittedName>
</protein>
<dbReference type="SMART" id="SM00271">
    <property type="entry name" value="DnaJ"/>
    <property type="match status" value="1"/>
</dbReference>
<evidence type="ECO:0000313" key="4">
    <source>
        <dbReference type="Proteomes" id="UP000681425"/>
    </source>
</evidence>
<evidence type="ECO:0000313" key="3">
    <source>
        <dbReference type="EMBL" id="QUT04751.1"/>
    </source>
</evidence>
<dbReference type="Pfam" id="PF00226">
    <property type="entry name" value="DnaJ"/>
    <property type="match status" value="1"/>
</dbReference>
<keyword evidence="4" id="KW-1185">Reference proteome</keyword>
<reference evidence="3" key="1">
    <citation type="submission" date="2021-04" db="EMBL/GenBank/DDBJ databases">
        <title>Isolation of p-tert-butylphenol degrading bacteria Sphingobium phenoxybenzoativorans Tas13 from active sludge.</title>
        <authorList>
            <person name="Li Y."/>
        </authorList>
    </citation>
    <scope>NUCLEOTIDE SEQUENCE</scope>
    <source>
        <strain evidence="3">Tas13</strain>
    </source>
</reference>
<dbReference type="Proteomes" id="UP000681425">
    <property type="component" value="Chromosome"/>
</dbReference>
<dbReference type="InterPro" id="IPR036869">
    <property type="entry name" value="J_dom_sf"/>
</dbReference>
<sequence length="206" mass="23301">MATDPFSTKRHNRFHGRVERQGSPCAVPGCEEAGEFRAPPEGGHGTGSDGPRWRWLCLDHVREFNQKYNFFNGMSAEQIADAQRPYAGWERETRAFSSNAASPPPRWADFSDPLDAIGAKFRDRMKRAEQANRQRADGKFVSPDDRKAMDLMGLDLDADRKALRARYTELVRRFHPDHNGGDRSHEQALQDVIAAYGQLRKAPAFA</sequence>
<dbReference type="CDD" id="cd06257">
    <property type="entry name" value="DnaJ"/>
    <property type="match status" value="1"/>
</dbReference>
<dbReference type="Gene3D" id="1.10.287.110">
    <property type="entry name" value="DnaJ domain"/>
    <property type="match status" value="1"/>
</dbReference>
<gene>
    <name evidence="3" type="ORF">KFK14_17160</name>
</gene>
<feature type="domain" description="J" evidence="2">
    <location>
        <begin position="147"/>
        <end position="204"/>
    </location>
</feature>
<dbReference type="KEGG" id="spph:KFK14_17160"/>
<dbReference type="RefSeq" id="WP_070153004.1">
    <property type="nucleotide sequence ID" value="NZ_CP073910.1"/>
</dbReference>
<dbReference type="PROSITE" id="PS50076">
    <property type="entry name" value="DNAJ_2"/>
    <property type="match status" value="1"/>
</dbReference>
<dbReference type="AlphaFoldDB" id="A0A975Q0L9"/>
<organism evidence="3 4">
    <name type="scientific">Sphingobium phenoxybenzoativorans</name>
    <dbReference type="NCBI Taxonomy" id="1592790"/>
    <lineage>
        <taxon>Bacteria</taxon>
        <taxon>Pseudomonadati</taxon>
        <taxon>Pseudomonadota</taxon>
        <taxon>Alphaproteobacteria</taxon>
        <taxon>Sphingomonadales</taxon>
        <taxon>Sphingomonadaceae</taxon>
        <taxon>Sphingobium</taxon>
    </lineage>
</organism>
<accession>A0A975Q0L9</accession>
<evidence type="ECO:0000256" key="1">
    <source>
        <dbReference type="SAM" id="MobiDB-lite"/>
    </source>
</evidence>
<name>A0A975Q0L9_9SPHN</name>
<dbReference type="InterPro" id="IPR001623">
    <property type="entry name" value="DnaJ_domain"/>
</dbReference>